<dbReference type="PATRIC" id="fig|1619100.3.peg.249"/>
<dbReference type="EMBL" id="LBWK01000001">
    <property type="protein sequence ID" value="KKR06207.1"/>
    <property type="molecule type" value="Genomic_DNA"/>
</dbReference>
<dbReference type="Proteomes" id="UP000034799">
    <property type="component" value="Unassembled WGS sequence"/>
</dbReference>
<dbReference type="GO" id="GO:0031564">
    <property type="term" value="P:transcription antitermination"/>
    <property type="evidence" value="ECO:0007669"/>
    <property type="project" value="UniProtKB-KW"/>
</dbReference>
<comment type="similarity">
    <text evidence="1 6">Belongs to the NusB family.</text>
</comment>
<evidence type="ECO:0000259" key="7">
    <source>
        <dbReference type="Pfam" id="PF01029"/>
    </source>
</evidence>
<keyword evidence="5 6" id="KW-0804">Transcription</keyword>
<organism evidence="8 9">
    <name type="scientific">candidate division WS6 bacterium GW2011_GWF2_39_15</name>
    <dbReference type="NCBI Taxonomy" id="1619100"/>
    <lineage>
        <taxon>Bacteria</taxon>
        <taxon>Candidatus Dojkabacteria</taxon>
    </lineage>
</organism>
<evidence type="ECO:0000256" key="5">
    <source>
        <dbReference type="ARBA" id="ARBA00023163"/>
    </source>
</evidence>
<keyword evidence="4 6" id="KW-0805">Transcription regulation</keyword>
<dbReference type="PANTHER" id="PTHR11078">
    <property type="entry name" value="N UTILIZATION SUBSTANCE PROTEIN B-RELATED"/>
    <property type="match status" value="1"/>
</dbReference>
<comment type="function">
    <text evidence="6">Involved in transcription antitermination. Required for transcription of ribosomal RNA (rRNA) genes. Binds specifically to the boxA antiterminator sequence of the ribosomal RNA (rrn) operons.</text>
</comment>
<keyword evidence="2 6" id="KW-0889">Transcription antitermination</keyword>
<dbReference type="InterPro" id="IPR011605">
    <property type="entry name" value="NusB_fam"/>
</dbReference>
<dbReference type="InterPro" id="IPR035926">
    <property type="entry name" value="NusB-like_sf"/>
</dbReference>
<proteinExistence type="inferred from homology"/>
<name>A0A0G0QX49_9BACT</name>
<accession>A0A0G0QX49</accession>
<comment type="caution">
    <text evidence="8">The sequence shown here is derived from an EMBL/GenBank/DDBJ whole genome shotgun (WGS) entry which is preliminary data.</text>
</comment>
<dbReference type="InterPro" id="IPR006027">
    <property type="entry name" value="NusB_RsmB_TIM44"/>
</dbReference>
<dbReference type="NCBIfam" id="TIGR01951">
    <property type="entry name" value="nusB"/>
    <property type="match status" value="1"/>
</dbReference>
<dbReference type="Pfam" id="PF01029">
    <property type="entry name" value="NusB"/>
    <property type="match status" value="1"/>
</dbReference>
<evidence type="ECO:0000256" key="3">
    <source>
        <dbReference type="ARBA" id="ARBA00022884"/>
    </source>
</evidence>
<keyword evidence="3 6" id="KW-0694">RNA-binding</keyword>
<dbReference type="PANTHER" id="PTHR11078:SF3">
    <property type="entry name" value="ANTITERMINATION NUSB DOMAIN-CONTAINING PROTEIN"/>
    <property type="match status" value="1"/>
</dbReference>
<dbReference type="AlphaFoldDB" id="A0A0G0QX49"/>
<evidence type="ECO:0000313" key="9">
    <source>
        <dbReference type="Proteomes" id="UP000034799"/>
    </source>
</evidence>
<evidence type="ECO:0000256" key="4">
    <source>
        <dbReference type="ARBA" id="ARBA00023015"/>
    </source>
</evidence>
<evidence type="ECO:0000256" key="1">
    <source>
        <dbReference type="ARBA" id="ARBA00005952"/>
    </source>
</evidence>
<dbReference type="GO" id="GO:0006353">
    <property type="term" value="P:DNA-templated transcription termination"/>
    <property type="evidence" value="ECO:0007669"/>
    <property type="project" value="UniProtKB-UniRule"/>
</dbReference>
<feature type="domain" description="NusB/RsmB/TIM44" evidence="7">
    <location>
        <begin position="11"/>
        <end position="139"/>
    </location>
</feature>
<dbReference type="SUPFAM" id="SSF48013">
    <property type="entry name" value="NusB-like"/>
    <property type="match status" value="1"/>
</dbReference>
<protein>
    <recommendedName>
        <fullName evidence="6">Transcription antitermination protein NusB</fullName>
    </recommendedName>
    <alternativeName>
        <fullName evidence="6">Antitermination factor NusB</fullName>
    </alternativeName>
</protein>
<dbReference type="Gene3D" id="1.10.940.10">
    <property type="entry name" value="NusB-like"/>
    <property type="match status" value="1"/>
</dbReference>
<evidence type="ECO:0000313" key="8">
    <source>
        <dbReference type="EMBL" id="KKR06207.1"/>
    </source>
</evidence>
<sequence length="146" mass="16483">MKKATDPRHLARVLALQYLFSKDFNINPAIGDRVQYTQDELAKIDEIDKYDNDLFTSIIDGLKNDVSEADNIIKRYAPQWPVEQIKKVDLVILRIAIQEGFLSKITPPKVAIDEAIELAKDFGGSASDKFINGVLGAIYEETKKEK</sequence>
<gene>
    <name evidence="6" type="primary">nusB</name>
    <name evidence="8" type="ORF">UT34_C0001G0247</name>
</gene>
<reference evidence="8 9" key="1">
    <citation type="journal article" date="2015" name="Nature">
        <title>rRNA introns, odd ribosomes, and small enigmatic genomes across a large radiation of phyla.</title>
        <authorList>
            <person name="Brown C.T."/>
            <person name="Hug L.A."/>
            <person name="Thomas B.C."/>
            <person name="Sharon I."/>
            <person name="Castelle C.J."/>
            <person name="Singh A."/>
            <person name="Wilkins M.J."/>
            <person name="Williams K.H."/>
            <person name="Banfield J.F."/>
        </authorList>
    </citation>
    <scope>NUCLEOTIDE SEQUENCE [LARGE SCALE GENOMIC DNA]</scope>
</reference>
<dbReference type="STRING" id="1619100.UT34_C0001G0247"/>
<dbReference type="GO" id="GO:0003723">
    <property type="term" value="F:RNA binding"/>
    <property type="evidence" value="ECO:0007669"/>
    <property type="project" value="UniProtKB-UniRule"/>
</dbReference>
<evidence type="ECO:0000256" key="6">
    <source>
        <dbReference type="HAMAP-Rule" id="MF_00073"/>
    </source>
</evidence>
<dbReference type="GO" id="GO:0005829">
    <property type="term" value="C:cytosol"/>
    <property type="evidence" value="ECO:0007669"/>
    <property type="project" value="TreeGrafter"/>
</dbReference>
<dbReference type="HAMAP" id="MF_00073">
    <property type="entry name" value="NusB"/>
    <property type="match status" value="1"/>
</dbReference>
<evidence type="ECO:0000256" key="2">
    <source>
        <dbReference type="ARBA" id="ARBA00022814"/>
    </source>
</evidence>